<dbReference type="PANTHER" id="PTHR12668">
    <property type="entry name" value="TRANSMEMBRANE PROTEIN 14, 15"/>
    <property type="match status" value="1"/>
</dbReference>
<dbReference type="RefSeq" id="WP_106458812.1">
    <property type="nucleotide sequence ID" value="NZ_PXOH01000033.1"/>
</dbReference>
<feature type="transmembrane region" description="Helical" evidence="5">
    <location>
        <begin position="57"/>
        <end position="75"/>
    </location>
</feature>
<dbReference type="InterPro" id="IPR044890">
    <property type="entry name" value="TMEM14_sf"/>
</dbReference>
<keyword evidence="3 5" id="KW-1133">Transmembrane helix</keyword>
<sequence length="103" mass="10856">MDIKILAALLYGLLALVGGIAAYSKVKSKASLISGAISGIILLLGAFLQFQGVAWGFYLSLIVTIALLVVFSLRLVKTRKFMPSGLMLIAGLVTLAMMLVPSV</sequence>
<dbReference type="PANTHER" id="PTHR12668:SF37">
    <property type="entry name" value="PROTEIN FATTY ACID EXPORT 2, CHLOROPLASTIC"/>
    <property type="match status" value="1"/>
</dbReference>
<feature type="transmembrane region" description="Helical" evidence="5">
    <location>
        <begin position="32"/>
        <end position="50"/>
    </location>
</feature>
<dbReference type="GO" id="GO:0015245">
    <property type="term" value="F:fatty acid transmembrane transporter activity"/>
    <property type="evidence" value="ECO:0007669"/>
    <property type="project" value="TreeGrafter"/>
</dbReference>
<organism evidence="6 7">
    <name type="scientific">Aphanothece hegewaldii CCALA 016</name>
    <dbReference type="NCBI Taxonomy" id="2107694"/>
    <lineage>
        <taxon>Bacteria</taxon>
        <taxon>Bacillati</taxon>
        <taxon>Cyanobacteriota</taxon>
        <taxon>Cyanophyceae</taxon>
        <taxon>Oscillatoriophycideae</taxon>
        <taxon>Chroococcales</taxon>
        <taxon>Aphanothecaceae</taxon>
        <taxon>Aphanothece</taxon>
    </lineage>
</organism>
<evidence type="ECO:0000313" key="6">
    <source>
        <dbReference type="EMBL" id="PSF33114.1"/>
    </source>
</evidence>
<protein>
    <recommendedName>
        <fullName evidence="8">Small integral membrane protein</fullName>
    </recommendedName>
</protein>
<accession>A0A2T1LT26</accession>
<comment type="subcellular location">
    <subcellularLocation>
        <location evidence="1">Membrane</location>
    </subcellularLocation>
</comment>
<dbReference type="InterPro" id="IPR005349">
    <property type="entry name" value="TMEM14"/>
</dbReference>
<evidence type="ECO:0000256" key="3">
    <source>
        <dbReference type="ARBA" id="ARBA00022989"/>
    </source>
</evidence>
<feature type="transmembrane region" description="Helical" evidence="5">
    <location>
        <begin position="81"/>
        <end position="100"/>
    </location>
</feature>
<dbReference type="Proteomes" id="UP000239001">
    <property type="component" value="Unassembled WGS sequence"/>
</dbReference>
<evidence type="ECO:0000256" key="1">
    <source>
        <dbReference type="ARBA" id="ARBA00004370"/>
    </source>
</evidence>
<keyword evidence="7" id="KW-1185">Reference proteome</keyword>
<gene>
    <name evidence="6" type="ORF">C7H19_20690</name>
</gene>
<comment type="caution">
    <text evidence="6">The sequence shown here is derived from an EMBL/GenBank/DDBJ whole genome shotgun (WGS) entry which is preliminary data.</text>
</comment>
<reference evidence="6 7" key="1">
    <citation type="submission" date="2018-03" db="EMBL/GenBank/DDBJ databases">
        <title>The ancient ancestry and fast evolution of plastids.</title>
        <authorList>
            <person name="Moore K.R."/>
            <person name="Magnabosco C."/>
            <person name="Momper L."/>
            <person name="Gold D.A."/>
            <person name="Bosak T."/>
            <person name="Fournier G.P."/>
        </authorList>
    </citation>
    <scope>NUCLEOTIDE SEQUENCE [LARGE SCALE GENOMIC DNA]</scope>
    <source>
        <strain evidence="6 7">CCALA 016</strain>
    </source>
</reference>
<reference evidence="6 7" key="2">
    <citation type="submission" date="2018-03" db="EMBL/GenBank/DDBJ databases">
        <authorList>
            <person name="Keele B.F."/>
        </authorList>
    </citation>
    <scope>NUCLEOTIDE SEQUENCE [LARGE SCALE GENOMIC DNA]</scope>
    <source>
        <strain evidence="6 7">CCALA 016</strain>
    </source>
</reference>
<evidence type="ECO:0008006" key="8">
    <source>
        <dbReference type="Google" id="ProtNLM"/>
    </source>
</evidence>
<dbReference type="EMBL" id="PXOH01000033">
    <property type="protein sequence ID" value="PSF33114.1"/>
    <property type="molecule type" value="Genomic_DNA"/>
</dbReference>
<keyword evidence="4 5" id="KW-0472">Membrane</keyword>
<dbReference type="OrthoDB" id="468294at2"/>
<evidence type="ECO:0000313" key="7">
    <source>
        <dbReference type="Proteomes" id="UP000239001"/>
    </source>
</evidence>
<dbReference type="Gene3D" id="1.10.10.1740">
    <property type="entry name" value="Transmembrane protein 14-like"/>
    <property type="match status" value="1"/>
</dbReference>
<evidence type="ECO:0000256" key="2">
    <source>
        <dbReference type="ARBA" id="ARBA00022692"/>
    </source>
</evidence>
<name>A0A2T1LT26_9CHRO</name>
<evidence type="ECO:0000256" key="4">
    <source>
        <dbReference type="ARBA" id="ARBA00023136"/>
    </source>
</evidence>
<keyword evidence="2 5" id="KW-0812">Transmembrane</keyword>
<dbReference type="AlphaFoldDB" id="A0A2T1LT26"/>
<proteinExistence type="predicted"/>
<dbReference type="GO" id="GO:0016020">
    <property type="term" value="C:membrane"/>
    <property type="evidence" value="ECO:0007669"/>
    <property type="project" value="UniProtKB-SubCell"/>
</dbReference>
<dbReference type="Pfam" id="PF03647">
    <property type="entry name" value="Tmemb_14"/>
    <property type="match status" value="1"/>
</dbReference>
<evidence type="ECO:0000256" key="5">
    <source>
        <dbReference type="SAM" id="Phobius"/>
    </source>
</evidence>